<evidence type="ECO:0000256" key="5">
    <source>
        <dbReference type="PIRSR" id="PIRSR001220-1"/>
    </source>
</evidence>
<gene>
    <name evidence="10" type="ORF">H8718_04840</name>
</gene>
<dbReference type="EMBL" id="JACRSY010000006">
    <property type="protein sequence ID" value="MBC8578857.1"/>
    <property type="molecule type" value="Genomic_DNA"/>
</dbReference>
<dbReference type="PIRSF" id="PIRSF001220">
    <property type="entry name" value="L-ASNase_gatD"/>
    <property type="match status" value="1"/>
</dbReference>
<feature type="domain" description="Asparaginase/glutaminase C-terminal" evidence="9">
    <location>
        <begin position="208"/>
        <end position="323"/>
    </location>
</feature>
<evidence type="ECO:0000259" key="9">
    <source>
        <dbReference type="Pfam" id="PF17763"/>
    </source>
</evidence>
<evidence type="ECO:0000256" key="1">
    <source>
        <dbReference type="ARBA" id="ARBA00010518"/>
    </source>
</evidence>
<evidence type="ECO:0000313" key="10">
    <source>
        <dbReference type="EMBL" id="MBC8578857.1"/>
    </source>
</evidence>
<dbReference type="InterPro" id="IPR040919">
    <property type="entry name" value="Asparaginase_C"/>
</dbReference>
<evidence type="ECO:0000256" key="4">
    <source>
        <dbReference type="ARBA" id="ARBA00049366"/>
    </source>
</evidence>
<evidence type="ECO:0000256" key="3">
    <source>
        <dbReference type="ARBA" id="ARBA00022801"/>
    </source>
</evidence>
<keyword evidence="11" id="KW-1185">Reference proteome</keyword>
<evidence type="ECO:0000256" key="7">
    <source>
        <dbReference type="PROSITE-ProRule" id="PRU10100"/>
    </source>
</evidence>
<dbReference type="InterPro" id="IPR036152">
    <property type="entry name" value="Asp/glu_Ase-like_sf"/>
</dbReference>
<dbReference type="PRINTS" id="PR00139">
    <property type="entry name" value="ASNGLNASE"/>
</dbReference>
<protein>
    <recommendedName>
        <fullName evidence="2">asparaginase</fullName>
        <ecNumber evidence="2">3.5.1.1</ecNumber>
    </recommendedName>
</protein>
<dbReference type="PIRSF" id="PIRSF500176">
    <property type="entry name" value="L_ASNase"/>
    <property type="match status" value="1"/>
</dbReference>
<dbReference type="CDD" id="cd08964">
    <property type="entry name" value="L-asparaginase_II"/>
    <property type="match status" value="1"/>
</dbReference>
<dbReference type="Proteomes" id="UP000655830">
    <property type="component" value="Unassembled WGS sequence"/>
</dbReference>
<dbReference type="EC" id="3.5.1.1" evidence="2"/>
<feature type="active site" evidence="6">
    <location>
        <position position="14"/>
    </location>
</feature>
<dbReference type="PROSITE" id="PS00144">
    <property type="entry name" value="ASN_GLN_ASE_1"/>
    <property type="match status" value="1"/>
</dbReference>
<dbReference type="InterPro" id="IPR004550">
    <property type="entry name" value="AsnASE_II"/>
</dbReference>
<dbReference type="SMART" id="SM00870">
    <property type="entry name" value="Asparaginase"/>
    <property type="match status" value="1"/>
</dbReference>
<dbReference type="InterPro" id="IPR037152">
    <property type="entry name" value="L-asparaginase_N_sf"/>
</dbReference>
<reference evidence="10" key="1">
    <citation type="submission" date="2020-08" db="EMBL/GenBank/DDBJ databases">
        <title>Genome public.</title>
        <authorList>
            <person name="Liu C."/>
            <person name="Sun Q."/>
        </authorList>
    </citation>
    <scope>NUCLEOTIDE SEQUENCE</scope>
    <source>
        <strain evidence="10">NSJ-12</strain>
    </source>
</reference>
<comment type="catalytic activity">
    <reaction evidence="4">
        <text>L-asparagine + H2O = L-aspartate + NH4(+)</text>
        <dbReference type="Rhea" id="RHEA:21016"/>
        <dbReference type="ChEBI" id="CHEBI:15377"/>
        <dbReference type="ChEBI" id="CHEBI:28938"/>
        <dbReference type="ChEBI" id="CHEBI:29991"/>
        <dbReference type="ChEBI" id="CHEBI:58048"/>
        <dbReference type="EC" id="3.5.1.1"/>
    </reaction>
</comment>
<dbReference type="InterPro" id="IPR027473">
    <property type="entry name" value="L-asparaginase_C"/>
</dbReference>
<dbReference type="PROSITE" id="PS51732">
    <property type="entry name" value="ASN_GLN_ASE_3"/>
    <property type="match status" value="1"/>
</dbReference>
<feature type="active site" evidence="7">
    <location>
        <position position="91"/>
    </location>
</feature>
<proteinExistence type="inferred from homology"/>
<dbReference type="InterPro" id="IPR006034">
    <property type="entry name" value="Asparaginase/glutaminase-like"/>
</dbReference>
<dbReference type="GO" id="GO:0004067">
    <property type="term" value="F:asparaginase activity"/>
    <property type="evidence" value="ECO:0007669"/>
    <property type="project" value="UniProtKB-UniRule"/>
</dbReference>
<dbReference type="InterPro" id="IPR020827">
    <property type="entry name" value="Asparaginase/glutaminase_AS1"/>
</dbReference>
<keyword evidence="3" id="KW-0378">Hydrolase</keyword>
<dbReference type="InterPro" id="IPR027474">
    <property type="entry name" value="L-asparaginase_N"/>
</dbReference>
<evidence type="ECO:0000256" key="6">
    <source>
        <dbReference type="PROSITE-ProRule" id="PRU10099"/>
    </source>
</evidence>
<dbReference type="SUPFAM" id="SSF53774">
    <property type="entry name" value="Glutaminase/Asparaginase"/>
    <property type="match status" value="1"/>
</dbReference>
<accession>A0A926ICM8</accession>
<dbReference type="Pfam" id="PF17763">
    <property type="entry name" value="Asparaginase_C"/>
    <property type="match status" value="1"/>
</dbReference>
<feature type="domain" description="L-asparaginase N-terminal" evidence="8">
    <location>
        <begin position="5"/>
        <end position="193"/>
    </location>
</feature>
<sequence>MKKPKVCIIFTGGTISMTVDENIGAAIPTLSGEQILSMVSNIDKLADIEVVNLCEIPGPHMTISKLLELKALIKKTLDRDDITGVIVTHGTDTLEETAYFLDLTINHTKPVVVVGAMRNSSELGYDGSSNLAAAVCTAISPKAVGKGVLVVLNNEVNIAAEVTKTNTLSLNTFQSPYGPLGIIDTNDLIVYRDIAYRQHIDTDKVEHRVDLIKAVLDMDDRFIRLAVDAGAKGIVVEAMGRGNLPLKMLEGVKYALSKGVVVVIVSRCSSGRVFESYGYEGGGKELSDLGAIMGGEMRGPKARLKLMLGLGKTTNIDEIRKLFTEESYIL</sequence>
<dbReference type="GO" id="GO:0006528">
    <property type="term" value="P:asparagine metabolic process"/>
    <property type="evidence" value="ECO:0007669"/>
    <property type="project" value="InterPro"/>
</dbReference>
<dbReference type="RefSeq" id="WP_249331987.1">
    <property type="nucleotide sequence ID" value="NZ_JACRSY010000006.1"/>
</dbReference>
<name>A0A926ICM8_9FIRM</name>
<comment type="similarity">
    <text evidence="1">Belongs to the asparaginase 1 family.</text>
</comment>
<dbReference type="Pfam" id="PF00710">
    <property type="entry name" value="Asparaginase"/>
    <property type="match status" value="1"/>
</dbReference>
<evidence type="ECO:0000256" key="2">
    <source>
        <dbReference type="ARBA" id="ARBA00012920"/>
    </source>
</evidence>
<feature type="active site" description="O-isoaspartyl threonine intermediate" evidence="5">
    <location>
        <position position="14"/>
    </location>
</feature>
<dbReference type="PANTHER" id="PTHR11707:SF28">
    <property type="entry name" value="60 KDA LYSOPHOSPHOLIPASE"/>
    <property type="match status" value="1"/>
</dbReference>
<dbReference type="PANTHER" id="PTHR11707">
    <property type="entry name" value="L-ASPARAGINASE"/>
    <property type="match status" value="1"/>
</dbReference>
<dbReference type="Gene3D" id="3.40.50.40">
    <property type="match status" value="1"/>
</dbReference>
<organism evidence="10 11">
    <name type="scientific">Zhenhengia yiwuensis</name>
    <dbReference type="NCBI Taxonomy" id="2763666"/>
    <lineage>
        <taxon>Bacteria</taxon>
        <taxon>Bacillati</taxon>
        <taxon>Bacillota</taxon>
        <taxon>Clostridia</taxon>
        <taxon>Lachnospirales</taxon>
        <taxon>Lachnospiraceae</taxon>
        <taxon>Zhenhengia</taxon>
    </lineage>
</organism>
<dbReference type="FunFam" id="3.40.50.1170:FF:000001">
    <property type="entry name" value="L-asparaginase 2"/>
    <property type="match status" value="1"/>
</dbReference>
<evidence type="ECO:0000313" key="11">
    <source>
        <dbReference type="Proteomes" id="UP000655830"/>
    </source>
</evidence>
<comment type="caution">
    <text evidence="10">The sequence shown here is derived from an EMBL/GenBank/DDBJ whole genome shotgun (WGS) entry which is preliminary data.</text>
</comment>
<dbReference type="PROSITE" id="PS00917">
    <property type="entry name" value="ASN_GLN_ASE_2"/>
    <property type="match status" value="1"/>
</dbReference>
<dbReference type="Gene3D" id="3.40.50.1170">
    <property type="entry name" value="L-asparaginase, N-terminal domain"/>
    <property type="match status" value="1"/>
</dbReference>
<dbReference type="AlphaFoldDB" id="A0A926ICM8"/>
<dbReference type="InterPro" id="IPR027475">
    <property type="entry name" value="Asparaginase/glutaminase_AS2"/>
</dbReference>
<evidence type="ECO:0000259" key="8">
    <source>
        <dbReference type="Pfam" id="PF00710"/>
    </source>
</evidence>